<evidence type="ECO:0000256" key="2">
    <source>
        <dbReference type="ARBA" id="ARBA00008929"/>
    </source>
</evidence>
<dbReference type="InterPro" id="IPR052049">
    <property type="entry name" value="Electron_transfer_protein"/>
</dbReference>
<dbReference type="Gene3D" id="1.20.1630.10">
    <property type="entry name" value="Formate dehydrogenase/DMSO reductase domain"/>
    <property type="match status" value="1"/>
</dbReference>
<dbReference type="Proteomes" id="UP000253975">
    <property type="component" value="Unassembled WGS sequence"/>
</dbReference>
<dbReference type="PANTHER" id="PTHR34856">
    <property type="entry name" value="PROTEIN NRFD"/>
    <property type="match status" value="1"/>
</dbReference>
<dbReference type="EMBL" id="PPTO01000010">
    <property type="protein sequence ID" value="RDB57998.1"/>
    <property type="molecule type" value="Genomic_DNA"/>
</dbReference>
<dbReference type="PANTHER" id="PTHR34856:SF2">
    <property type="entry name" value="PROTEIN NRFD"/>
    <property type="match status" value="1"/>
</dbReference>
<name>A0A369LIZ4_9ACTN</name>
<dbReference type="RefSeq" id="WP_114615801.1">
    <property type="nucleotide sequence ID" value="NZ_PPTO01000010.1"/>
</dbReference>
<evidence type="ECO:0000256" key="6">
    <source>
        <dbReference type="ARBA" id="ARBA00023136"/>
    </source>
</evidence>
<sequence>MFSDFAVWYLFFAGTAAGSFVIAAALDYFGNSFANMRFVSRASRVGFCGAPVLLGIAALMLFLDLGNPAAIVFTFLNPVRSLVSIGAWLIALALAVFTIVVALLLLRVRCRCFRLLEFIGSIVAVGLMCYTGVLLASMNSVDFWNTPLLVVLFVISALSCGCGFLSAVAFCIQGSTRGFSCLRWVGVALCAIEAVSLVALLVGRWVYSEVSRQSCSMLLFGEWADVFWVGLVLCGIVVPLVLVCFERHGFAPALRLVDGCSVLVGGACLRFCIVGVALYSAPCFVVS</sequence>
<evidence type="ECO:0008006" key="10">
    <source>
        <dbReference type="Google" id="ProtNLM"/>
    </source>
</evidence>
<proteinExistence type="inferred from homology"/>
<evidence type="ECO:0000256" key="3">
    <source>
        <dbReference type="ARBA" id="ARBA00022475"/>
    </source>
</evidence>
<comment type="caution">
    <text evidence="8">The sequence shown here is derived from an EMBL/GenBank/DDBJ whole genome shotgun (WGS) entry which is preliminary data.</text>
</comment>
<dbReference type="GO" id="GO:0005886">
    <property type="term" value="C:plasma membrane"/>
    <property type="evidence" value="ECO:0007669"/>
    <property type="project" value="UniProtKB-SubCell"/>
</dbReference>
<evidence type="ECO:0000256" key="1">
    <source>
        <dbReference type="ARBA" id="ARBA00004651"/>
    </source>
</evidence>
<keyword evidence="5 7" id="KW-1133">Transmembrane helix</keyword>
<feature type="transmembrane region" description="Helical" evidence="7">
    <location>
        <begin position="226"/>
        <end position="245"/>
    </location>
</feature>
<accession>A0A369LIZ4</accession>
<comment type="subcellular location">
    <subcellularLocation>
        <location evidence="1">Cell membrane</location>
        <topology evidence="1">Multi-pass membrane protein</topology>
    </subcellularLocation>
</comment>
<protein>
    <recommendedName>
        <fullName evidence="10">Polysulfide reductase</fullName>
    </recommendedName>
</protein>
<organism evidence="8 9">
    <name type="scientific">Slackia isoflavoniconvertens</name>
    <dbReference type="NCBI Taxonomy" id="572010"/>
    <lineage>
        <taxon>Bacteria</taxon>
        <taxon>Bacillati</taxon>
        <taxon>Actinomycetota</taxon>
        <taxon>Coriobacteriia</taxon>
        <taxon>Eggerthellales</taxon>
        <taxon>Eggerthellaceae</taxon>
        <taxon>Slackia</taxon>
    </lineage>
</organism>
<gene>
    <name evidence="8" type="ORF">C1881_06980</name>
</gene>
<evidence type="ECO:0000256" key="4">
    <source>
        <dbReference type="ARBA" id="ARBA00022692"/>
    </source>
</evidence>
<evidence type="ECO:0000256" key="5">
    <source>
        <dbReference type="ARBA" id="ARBA00022989"/>
    </source>
</evidence>
<keyword evidence="3" id="KW-1003">Cell membrane</keyword>
<dbReference type="InterPro" id="IPR005614">
    <property type="entry name" value="NrfD-like"/>
</dbReference>
<keyword evidence="6 7" id="KW-0472">Membrane</keyword>
<evidence type="ECO:0000313" key="8">
    <source>
        <dbReference type="EMBL" id="RDB57998.1"/>
    </source>
</evidence>
<feature type="transmembrane region" description="Helical" evidence="7">
    <location>
        <begin position="257"/>
        <end position="281"/>
    </location>
</feature>
<feature type="transmembrane region" description="Helical" evidence="7">
    <location>
        <begin position="6"/>
        <end position="30"/>
    </location>
</feature>
<comment type="similarity">
    <text evidence="2">Belongs to the NrfD family.</text>
</comment>
<feature type="transmembrane region" description="Helical" evidence="7">
    <location>
        <begin position="83"/>
        <end position="106"/>
    </location>
</feature>
<feature type="transmembrane region" description="Helical" evidence="7">
    <location>
        <begin position="148"/>
        <end position="172"/>
    </location>
</feature>
<feature type="transmembrane region" description="Helical" evidence="7">
    <location>
        <begin position="42"/>
        <end position="63"/>
    </location>
</feature>
<dbReference type="AlphaFoldDB" id="A0A369LIZ4"/>
<feature type="transmembrane region" description="Helical" evidence="7">
    <location>
        <begin position="184"/>
        <end position="206"/>
    </location>
</feature>
<evidence type="ECO:0000313" key="9">
    <source>
        <dbReference type="Proteomes" id="UP000253975"/>
    </source>
</evidence>
<reference evidence="8 9" key="1">
    <citation type="journal article" date="2018" name="Elife">
        <title>Discovery and characterization of a prevalent human gut bacterial enzyme sufficient for the inactivation of a family of plant toxins.</title>
        <authorList>
            <person name="Koppel N."/>
            <person name="Bisanz J.E."/>
            <person name="Pandelia M.E."/>
            <person name="Turnbaugh P.J."/>
            <person name="Balskus E.P."/>
        </authorList>
    </citation>
    <scope>NUCLEOTIDE SEQUENCE [LARGE SCALE GENOMIC DNA]</scope>
    <source>
        <strain evidence="8 9">OB21 GAM31</strain>
    </source>
</reference>
<feature type="transmembrane region" description="Helical" evidence="7">
    <location>
        <begin position="118"/>
        <end position="136"/>
    </location>
</feature>
<dbReference type="Pfam" id="PF03916">
    <property type="entry name" value="NrfD"/>
    <property type="match status" value="1"/>
</dbReference>
<keyword evidence="4 7" id="KW-0812">Transmembrane</keyword>
<evidence type="ECO:0000256" key="7">
    <source>
        <dbReference type="SAM" id="Phobius"/>
    </source>
</evidence>